<dbReference type="EMBL" id="JGDJ01000024">
    <property type="protein sequence ID" value="EXZ31393.1"/>
    <property type="molecule type" value="Genomic_DNA"/>
</dbReference>
<dbReference type="InterPro" id="IPR035647">
    <property type="entry name" value="EFG_III/V"/>
</dbReference>
<dbReference type="CDD" id="cd16258">
    <property type="entry name" value="Tet_III"/>
    <property type="match status" value="1"/>
</dbReference>
<keyword evidence="3" id="KW-0648">Protein biosynthesis</keyword>
<dbReference type="Gene3D" id="3.30.70.240">
    <property type="match status" value="1"/>
</dbReference>
<dbReference type="PATRIC" id="fig|1339327.3.peg.134"/>
<keyword evidence="5" id="KW-0046">Antibiotic resistance</keyword>
<dbReference type="InterPro" id="IPR000795">
    <property type="entry name" value="T_Tr_GTP-bd_dom"/>
</dbReference>
<protein>
    <recommendedName>
        <fullName evidence="1">Tetracycline resistance protein TetQ</fullName>
    </recommendedName>
</protein>
<keyword evidence="7" id="KW-0251">Elongation factor</keyword>
<dbReference type="InterPro" id="IPR035650">
    <property type="entry name" value="Tet_C"/>
</dbReference>
<dbReference type="Gene3D" id="3.40.50.300">
    <property type="entry name" value="P-loop containing nucleotide triphosphate hydrolases"/>
    <property type="match status" value="1"/>
</dbReference>
<gene>
    <name evidence="7" type="ORF">M136_4842</name>
</gene>
<dbReference type="GO" id="GO:0003924">
    <property type="term" value="F:GTPase activity"/>
    <property type="evidence" value="ECO:0007669"/>
    <property type="project" value="InterPro"/>
</dbReference>
<proteinExistence type="predicted"/>
<reference evidence="7 8" key="1">
    <citation type="submission" date="2014-02" db="EMBL/GenBank/DDBJ databases">
        <authorList>
            <person name="Sears C."/>
            <person name="Carroll K."/>
            <person name="Sack B.R."/>
            <person name="Qadri F."/>
            <person name="Myers L.L."/>
            <person name="Chung G.-T."/>
            <person name="Escheverria P."/>
            <person name="Fraser C.M."/>
            <person name="Sadzewicz L."/>
            <person name="Shefchek K.A."/>
            <person name="Tallon L."/>
            <person name="Das S.P."/>
            <person name="Daugherty S."/>
            <person name="Mongodin E.F."/>
        </authorList>
    </citation>
    <scope>NUCLEOTIDE SEQUENCE [LARGE SCALE GENOMIC DNA]</scope>
    <source>
        <strain evidence="7 8">S36L11</strain>
    </source>
</reference>
<dbReference type="PANTHER" id="PTHR43261">
    <property type="entry name" value="TRANSLATION ELONGATION FACTOR G-RELATED"/>
    <property type="match status" value="1"/>
</dbReference>
<dbReference type="Gene3D" id="2.40.30.10">
    <property type="entry name" value="Translation factors"/>
    <property type="match status" value="1"/>
</dbReference>
<dbReference type="Proteomes" id="UP000022082">
    <property type="component" value="Unassembled WGS sequence"/>
</dbReference>
<evidence type="ECO:0000256" key="1">
    <source>
        <dbReference type="ARBA" id="ARBA00013902"/>
    </source>
</evidence>
<keyword evidence="4" id="KW-0342">GTP-binding</keyword>
<dbReference type="InterPro" id="IPR020568">
    <property type="entry name" value="Ribosomal_Su5_D2-typ_SF"/>
</dbReference>
<dbReference type="SUPFAM" id="SSF54980">
    <property type="entry name" value="EF-G C-terminal domain-like"/>
    <property type="match status" value="2"/>
</dbReference>
<evidence type="ECO:0000256" key="3">
    <source>
        <dbReference type="ARBA" id="ARBA00022917"/>
    </source>
</evidence>
<comment type="caution">
    <text evidence="7">The sequence shown here is derived from an EMBL/GenBank/DDBJ whole genome shotgun (WGS) entry which is preliminary data.</text>
</comment>
<dbReference type="CDD" id="cd03711">
    <property type="entry name" value="Tet_C"/>
    <property type="match status" value="1"/>
</dbReference>
<dbReference type="PROSITE" id="PS51722">
    <property type="entry name" value="G_TR_2"/>
    <property type="match status" value="1"/>
</dbReference>
<name>A0A015XIA0_BACFG</name>
<dbReference type="CDD" id="cd03690">
    <property type="entry name" value="Tet_II"/>
    <property type="match status" value="1"/>
</dbReference>
<feature type="domain" description="Tr-type G" evidence="6">
    <location>
        <begin position="1"/>
        <end position="154"/>
    </location>
</feature>
<dbReference type="SUPFAM" id="SSF54211">
    <property type="entry name" value="Ribosomal protein S5 domain 2-like"/>
    <property type="match status" value="1"/>
</dbReference>
<dbReference type="NCBIfam" id="NF012153">
    <property type="entry name" value="tet_protect"/>
    <property type="match status" value="1"/>
</dbReference>
<dbReference type="InterPro" id="IPR000640">
    <property type="entry name" value="EFG_V-like"/>
</dbReference>
<organism evidence="7 8">
    <name type="scientific">Bacteroides fragilis str. S36L11</name>
    <dbReference type="NCBI Taxonomy" id="1339327"/>
    <lineage>
        <taxon>Bacteria</taxon>
        <taxon>Pseudomonadati</taxon>
        <taxon>Bacteroidota</taxon>
        <taxon>Bacteroidia</taxon>
        <taxon>Bacteroidales</taxon>
        <taxon>Bacteroidaceae</taxon>
        <taxon>Bacteroides</taxon>
    </lineage>
</organism>
<dbReference type="GO" id="GO:0032790">
    <property type="term" value="P:ribosome disassembly"/>
    <property type="evidence" value="ECO:0007669"/>
    <property type="project" value="TreeGrafter"/>
</dbReference>
<dbReference type="InterPro" id="IPR041095">
    <property type="entry name" value="EFG_II"/>
</dbReference>
<dbReference type="GO" id="GO:0046677">
    <property type="term" value="P:response to antibiotic"/>
    <property type="evidence" value="ECO:0007669"/>
    <property type="project" value="UniProtKB-KW"/>
</dbReference>
<keyword evidence="2" id="KW-0547">Nucleotide-binding</keyword>
<dbReference type="InterPro" id="IPR005517">
    <property type="entry name" value="Transl_elong_EFG/EF2_IV"/>
</dbReference>
<evidence type="ECO:0000259" key="6">
    <source>
        <dbReference type="PROSITE" id="PS51722"/>
    </source>
</evidence>
<sequence>MLDGAVLILSAKEGIQAQTKLLFNTLQKLQIPTIIFINKIDRAGVNLERLYLDIKANLSQDVLFMQNVVDGSVYPVCSQTYIKEEYKEFVCNHDDNILERYLADSEISPADYWNTIIALVAKAKVYPVLHGSAMFNIGINELLDAITSFILPPASVSNRLSSYLYKIEHDPKGHKRSFLKIIDGSLRLRDVVRINDSEKFIKIKNLKTINQGREINVDEVGANDIAIVEDMDDFRIGNYLGAEPCLIQGLSHQHPALKSSVRPDRPEERSKVISALNTLWIEDPSLSFSINSYSDELEISLYGLTQKEIIQTLLEERFSVKVHFDEIKTIYKERPVKKVNKIIQIEVPPNPYWATIGLTLEPLPLGTGLQIESDISYGYLNHSFQNAVFEGIRMSCQSGLHGWEVTDLKVTFTQAEYYSPVSTPADFRQLTPYVFRLALQQSGVDILEPMLYFELQIPQAASSKAITDLQKMMSEIEDISCNNEWCHIKGKVPLNTSKDYASEVSSYTKGLGIFMVKPCGYQITKGGYSDNIRMNEKDKLLFMFQKSMSSK</sequence>
<dbReference type="GO" id="GO:0005525">
    <property type="term" value="F:GTP binding"/>
    <property type="evidence" value="ECO:0007669"/>
    <property type="project" value="UniProtKB-KW"/>
</dbReference>
<dbReference type="InterPro" id="IPR027417">
    <property type="entry name" value="P-loop_NTPase"/>
</dbReference>
<dbReference type="SMART" id="SM00838">
    <property type="entry name" value="EFG_C"/>
    <property type="match status" value="1"/>
</dbReference>
<dbReference type="SUPFAM" id="SSF50447">
    <property type="entry name" value="Translation proteins"/>
    <property type="match status" value="1"/>
</dbReference>
<dbReference type="Gene3D" id="3.30.230.10">
    <property type="match status" value="1"/>
</dbReference>
<evidence type="ECO:0000256" key="5">
    <source>
        <dbReference type="ARBA" id="ARBA00023251"/>
    </source>
</evidence>
<dbReference type="AlphaFoldDB" id="A0A015XIA0"/>
<evidence type="ECO:0000313" key="7">
    <source>
        <dbReference type="EMBL" id="EXZ31393.1"/>
    </source>
</evidence>
<dbReference type="PRINTS" id="PR01037">
    <property type="entry name" value="TCRTETOQM"/>
</dbReference>
<dbReference type="InterPro" id="IPR009000">
    <property type="entry name" value="Transl_B-barrel_sf"/>
</dbReference>
<dbReference type="Pfam" id="PF03764">
    <property type="entry name" value="EFG_IV"/>
    <property type="match status" value="1"/>
</dbReference>
<dbReference type="InterPro" id="IPR014721">
    <property type="entry name" value="Ribsml_uS5_D2-typ_fold_subgr"/>
</dbReference>
<dbReference type="CDD" id="cd01684">
    <property type="entry name" value="Tet_like_IV"/>
    <property type="match status" value="1"/>
</dbReference>
<evidence type="ECO:0000256" key="4">
    <source>
        <dbReference type="ARBA" id="ARBA00023134"/>
    </source>
</evidence>
<dbReference type="Pfam" id="PF14492">
    <property type="entry name" value="EFG_III"/>
    <property type="match status" value="1"/>
</dbReference>
<evidence type="ECO:0000256" key="2">
    <source>
        <dbReference type="ARBA" id="ARBA00022741"/>
    </source>
</evidence>
<dbReference type="SMART" id="SM00889">
    <property type="entry name" value="EFG_IV"/>
    <property type="match status" value="1"/>
</dbReference>
<dbReference type="Gene3D" id="3.30.70.870">
    <property type="entry name" value="Elongation Factor G (Translational Gtpase), domain 3"/>
    <property type="match status" value="1"/>
</dbReference>
<dbReference type="PANTHER" id="PTHR43261:SF1">
    <property type="entry name" value="RIBOSOME-RELEASING FACTOR 2, MITOCHONDRIAL"/>
    <property type="match status" value="1"/>
</dbReference>
<dbReference type="SUPFAM" id="SSF52540">
    <property type="entry name" value="P-loop containing nucleoside triphosphate hydrolases"/>
    <property type="match status" value="1"/>
</dbReference>
<dbReference type="Pfam" id="PF00679">
    <property type="entry name" value="EFG_C"/>
    <property type="match status" value="1"/>
</dbReference>
<dbReference type="GO" id="GO:0003746">
    <property type="term" value="F:translation elongation factor activity"/>
    <property type="evidence" value="ECO:0007669"/>
    <property type="project" value="UniProtKB-KW"/>
</dbReference>
<dbReference type="Pfam" id="PF00009">
    <property type="entry name" value="GTP_EFTU"/>
    <property type="match status" value="1"/>
</dbReference>
<evidence type="ECO:0000313" key="8">
    <source>
        <dbReference type="Proteomes" id="UP000022082"/>
    </source>
</evidence>
<accession>A0A015XIA0</accession>